<feature type="domain" description="Neurotransmitter-gated ion-channel transmembrane" evidence="13">
    <location>
        <begin position="260"/>
        <end position="342"/>
    </location>
</feature>
<feature type="transmembrane region" description="Helical" evidence="11">
    <location>
        <begin position="439"/>
        <end position="460"/>
    </location>
</feature>
<dbReference type="Pfam" id="PF02932">
    <property type="entry name" value="Neur_chan_memb"/>
    <property type="match status" value="1"/>
</dbReference>
<dbReference type="InterPro" id="IPR036719">
    <property type="entry name" value="Neuro-gated_channel_TM_sf"/>
</dbReference>
<evidence type="ECO:0000256" key="7">
    <source>
        <dbReference type="ARBA" id="ARBA00022989"/>
    </source>
</evidence>
<keyword evidence="4" id="KW-1003">Cell membrane</keyword>
<feature type="chain" id="PRO_5036514579" evidence="11">
    <location>
        <begin position="23"/>
        <end position="468"/>
    </location>
</feature>
<dbReference type="EMBL" id="CMVM020000256">
    <property type="status" value="NOT_ANNOTATED_CDS"/>
    <property type="molecule type" value="Genomic_DNA"/>
</dbReference>
<dbReference type="InterPro" id="IPR018000">
    <property type="entry name" value="Neurotransmitter_ion_chnl_CS"/>
</dbReference>
<dbReference type="InterPro" id="IPR038050">
    <property type="entry name" value="Neuro_actylchol_rec"/>
</dbReference>
<keyword evidence="7 11" id="KW-1133">Transmembrane helix</keyword>
<dbReference type="EnsemblMetazoa" id="OVOC9166.2">
    <property type="protein sequence ID" value="OVOC9166.2"/>
    <property type="gene ID" value="WBGene00245975"/>
</dbReference>
<dbReference type="InterPro" id="IPR006028">
    <property type="entry name" value="GABAA/Glycine_rcpt"/>
</dbReference>
<dbReference type="Gene3D" id="2.70.170.10">
    <property type="entry name" value="Neurotransmitter-gated ion-channel ligand-binding domain"/>
    <property type="match status" value="1"/>
</dbReference>
<evidence type="ECO:0000256" key="9">
    <source>
        <dbReference type="ARBA" id="ARBA00023136"/>
    </source>
</evidence>
<reference evidence="14" key="2">
    <citation type="submission" date="2022-06" db="UniProtKB">
        <authorList>
            <consortium name="EnsemblMetazoa"/>
        </authorList>
    </citation>
    <scope>IDENTIFICATION</scope>
</reference>
<feature type="domain" description="Neurotransmitter-gated ion-channel ligand-binding" evidence="12">
    <location>
        <begin position="43"/>
        <end position="252"/>
    </location>
</feature>
<evidence type="ECO:0000256" key="11">
    <source>
        <dbReference type="RuleBase" id="RU000687"/>
    </source>
</evidence>
<dbReference type="AlphaFoldDB" id="A0A8R1U1N7"/>
<dbReference type="PRINTS" id="PR00253">
    <property type="entry name" value="GABAARECEPTR"/>
</dbReference>
<dbReference type="InterPro" id="IPR006201">
    <property type="entry name" value="Neur_channel"/>
</dbReference>
<keyword evidence="9 11" id="KW-0472">Membrane</keyword>
<organism evidence="14 15">
    <name type="scientific">Onchocerca volvulus</name>
    <dbReference type="NCBI Taxonomy" id="6282"/>
    <lineage>
        <taxon>Eukaryota</taxon>
        <taxon>Metazoa</taxon>
        <taxon>Ecdysozoa</taxon>
        <taxon>Nematoda</taxon>
        <taxon>Chromadorea</taxon>
        <taxon>Rhabditida</taxon>
        <taxon>Spirurina</taxon>
        <taxon>Spiruromorpha</taxon>
        <taxon>Filarioidea</taxon>
        <taxon>Onchocercidae</taxon>
        <taxon>Onchocerca</taxon>
    </lineage>
</organism>
<dbReference type="GO" id="GO:0004888">
    <property type="term" value="F:transmembrane signaling receptor activity"/>
    <property type="evidence" value="ECO:0007669"/>
    <property type="project" value="InterPro"/>
</dbReference>
<dbReference type="GO" id="GO:0005230">
    <property type="term" value="F:extracellular ligand-gated monoatomic ion channel activity"/>
    <property type="evidence" value="ECO:0007669"/>
    <property type="project" value="InterPro"/>
</dbReference>
<dbReference type="EnsemblMetazoa" id="OVOC9166.1">
    <property type="protein sequence ID" value="OVOC9166.1"/>
    <property type="gene ID" value="WBGene00245975"/>
</dbReference>
<dbReference type="NCBIfam" id="TIGR00860">
    <property type="entry name" value="LIC"/>
    <property type="match status" value="1"/>
</dbReference>
<keyword evidence="6 11" id="KW-0732">Signal</keyword>
<dbReference type="InterPro" id="IPR006029">
    <property type="entry name" value="Neurotrans-gated_channel_TM"/>
</dbReference>
<feature type="transmembrane region" description="Helical" evidence="11">
    <location>
        <begin position="284"/>
        <end position="303"/>
    </location>
</feature>
<evidence type="ECO:0000313" key="15">
    <source>
        <dbReference type="Proteomes" id="UP000024404"/>
    </source>
</evidence>
<evidence type="ECO:0000256" key="2">
    <source>
        <dbReference type="ARBA" id="ARBA00004236"/>
    </source>
</evidence>
<evidence type="ECO:0000259" key="13">
    <source>
        <dbReference type="Pfam" id="PF02932"/>
    </source>
</evidence>
<evidence type="ECO:0000256" key="3">
    <source>
        <dbReference type="ARBA" id="ARBA00022448"/>
    </source>
</evidence>
<comment type="subcellular location">
    <subcellularLocation>
        <location evidence="2">Cell membrane</location>
    </subcellularLocation>
    <subcellularLocation>
        <location evidence="1">Membrane</location>
        <topology evidence="1">Multi-pass membrane protein</topology>
    </subcellularLocation>
</comment>
<dbReference type="GO" id="GO:0005886">
    <property type="term" value="C:plasma membrane"/>
    <property type="evidence" value="ECO:0007669"/>
    <property type="project" value="UniProtKB-SubCell"/>
</dbReference>
<evidence type="ECO:0000256" key="5">
    <source>
        <dbReference type="ARBA" id="ARBA00022692"/>
    </source>
</evidence>
<evidence type="ECO:0000256" key="1">
    <source>
        <dbReference type="ARBA" id="ARBA00004141"/>
    </source>
</evidence>
<dbReference type="Pfam" id="PF02931">
    <property type="entry name" value="Neur_chan_LBD"/>
    <property type="match status" value="1"/>
</dbReference>
<dbReference type="CDD" id="cd19049">
    <property type="entry name" value="LGIC_TM_anion"/>
    <property type="match status" value="1"/>
</dbReference>
<keyword evidence="3 11" id="KW-0813">Transport</keyword>
<proteinExistence type="inferred from homology"/>
<dbReference type="PANTHER" id="PTHR18945">
    <property type="entry name" value="NEUROTRANSMITTER GATED ION CHANNEL"/>
    <property type="match status" value="1"/>
</dbReference>
<sequence length="468" mass="54711">MPTMISFLTFNLFIVTFRFCYCHTGMTGEHILSYNTSLIHNITRVLNTILLNQNRHFRPINGDPNSPLQVEIDISVRSIGPISEQKMEFSLDCYFRQKWLDQRLSFDTFANREDLPISSKMLKDIWTPDTYIRNGRNSYLHTLTVPNVLFRVRYDRQIHVSQRLTIRSRCKMFFKKFPMDCQACSIEISSLGYFSNDIVYVWKDVELDSKMSNMLAQYQLLHVIKTSYNWTDPRDNKLNVSVLKVYFKLQRQQGFYILQIYTPCTLIVVVSWVSFWINKESSPARVSLGIMTVLSVSTLGFGYRSELPKVSHSTALDIYIISCFGFVFAAMIEYAIINYVHGVHIRKSDNFFQNFENFGFTDCNLPQEISEMSMLSTPLMLPRRNVNIRETMISNSKPQPLYTKQERSVFHRTAAKAREKMKIKNATNVVSQIDSASKIVFPLLYILFNIIYWLAFLYWIPDEINSLI</sequence>
<keyword evidence="5 11" id="KW-0812">Transmembrane</keyword>
<protein>
    <submittedName>
        <fullName evidence="14">Uncharacterized protein</fullName>
    </submittedName>
</protein>
<keyword evidence="15" id="KW-1185">Reference proteome</keyword>
<dbReference type="Gene3D" id="1.20.58.390">
    <property type="entry name" value="Neurotransmitter-gated ion-channel transmembrane domain"/>
    <property type="match status" value="1"/>
</dbReference>
<accession>A0A8R1U1N7</accession>
<evidence type="ECO:0000313" key="14">
    <source>
        <dbReference type="EnsemblMetazoa" id="OVOC9166.2"/>
    </source>
</evidence>
<evidence type="ECO:0000256" key="4">
    <source>
        <dbReference type="ARBA" id="ARBA00022475"/>
    </source>
</evidence>
<feature type="transmembrane region" description="Helical" evidence="11">
    <location>
        <begin position="318"/>
        <end position="337"/>
    </location>
</feature>
<dbReference type="InterPro" id="IPR036734">
    <property type="entry name" value="Neur_chan_lig-bd_sf"/>
</dbReference>
<dbReference type="PROSITE" id="PS00236">
    <property type="entry name" value="NEUROTR_ION_CHANNEL"/>
    <property type="match status" value="1"/>
</dbReference>
<reference evidence="15" key="1">
    <citation type="submission" date="2013-10" db="EMBL/GenBank/DDBJ databases">
        <title>Genome sequencing of Onchocerca volvulus.</title>
        <authorList>
            <person name="Cotton J."/>
            <person name="Tsai J."/>
            <person name="Stanley E."/>
            <person name="Tracey A."/>
            <person name="Holroyd N."/>
            <person name="Lustigman S."/>
            <person name="Berriman M."/>
        </authorList>
    </citation>
    <scope>NUCLEOTIDE SEQUENCE</scope>
</reference>
<dbReference type="Proteomes" id="UP000024404">
    <property type="component" value="Unassembled WGS sequence"/>
</dbReference>
<feature type="signal peptide" evidence="11">
    <location>
        <begin position="1"/>
        <end position="22"/>
    </location>
</feature>
<keyword evidence="10 11" id="KW-0407">Ion channel</keyword>
<dbReference type="InterPro" id="IPR006202">
    <property type="entry name" value="Neur_chan_lig-bd"/>
</dbReference>
<evidence type="ECO:0000256" key="6">
    <source>
        <dbReference type="ARBA" id="ARBA00022729"/>
    </source>
</evidence>
<name>A0A8R1U1N7_ONCVO</name>
<evidence type="ECO:0000256" key="8">
    <source>
        <dbReference type="ARBA" id="ARBA00023065"/>
    </source>
</evidence>
<feature type="transmembrane region" description="Helical" evidence="11">
    <location>
        <begin position="255"/>
        <end position="277"/>
    </location>
</feature>
<comment type="similarity">
    <text evidence="11">Belongs to the ligand-gated ion channel (TC 1.A.9) family.</text>
</comment>
<dbReference type="SUPFAM" id="SSF90112">
    <property type="entry name" value="Neurotransmitter-gated ion-channel transmembrane pore"/>
    <property type="match status" value="1"/>
</dbReference>
<evidence type="ECO:0000256" key="10">
    <source>
        <dbReference type="ARBA" id="ARBA00023303"/>
    </source>
</evidence>
<dbReference type="SUPFAM" id="SSF63712">
    <property type="entry name" value="Nicotinic receptor ligand binding domain-like"/>
    <property type="match status" value="1"/>
</dbReference>
<keyword evidence="8 11" id="KW-0406">Ion transport</keyword>
<evidence type="ECO:0000259" key="12">
    <source>
        <dbReference type="Pfam" id="PF02931"/>
    </source>
</evidence>
<dbReference type="PRINTS" id="PR00252">
    <property type="entry name" value="NRIONCHANNEL"/>
</dbReference>